<dbReference type="EMBL" id="BARS01027361">
    <property type="protein sequence ID" value="GAG11095.1"/>
    <property type="molecule type" value="Genomic_DNA"/>
</dbReference>
<dbReference type="GO" id="GO:0005524">
    <property type="term" value="F:ATP binding"/>
    <property type="evidence" value="ECO:0007669"/>
    <property type="project" value="UniProtKB-KW"/>
</dbReference>
<gene>
    <name evidence="7" type="ORF">S01H1_42989</name>
</gene>
<feature type="non-terminal residue" evidence="7">
    <location>
        <position position="1"/>
    </location>
</feature>
<dbReference type="SUPFAM" id="SSF53067">
    <property type="entry name" value="Actin-like ATPase domain"/>
    <property type="match status" value="1"/>
</dbReference>
<dbReference type="PANTHER" id="PTHR10196:SF69">
    <property type="entry name" value="GLYCEROL KINASE"/>
    <property type="match status" value="1"/>
</dbReference>
<evidence type="ECO:0000256" key="1">
    <source>
        <dbReference type="ARBA" id="ARBA00009156"/>
    </source>
</evidence>
<sequence>LCAPYWDMYARGLIIGITQGTSREHIARSTLESLAYQTKDVLEAMESDFSKKAVSLRVDGGATKSDFLMQFQADILGKPVKRPLVTEMAARGAAYLAGLGVGFWKSREELEYQWKVDRIFEPQMSKDQRESLYDGWKRAVQRSLNWAK</sequence>
<dbReference type="Pfam" id="PF02782">
    <property type="entry name" value="FGGY_C"/>
    <property type="match status" value="1"/>
</dbReference>
<dbReference type="InterPro" id="IPR018485">
    <property type="entry name" value="FGGY_C"/>
</dbReference>
<dbReference type="GO" id="GO:0006071">
    <property type="term" value="P:glycerol metabolic process"/>
    <property type="evidence" value="ECO:0007669"/>
    <property type="project" value="TreeGrafter"/>
</dbReference>
<evidence type="ECO:0000256" key="2">
    <source>
        <dbReference type="ARBA" id="ARBA00022679"/>
    </source>
</evidence>
<evidence type="ECO:0000256" key="3">
    <source>
        <dbReference type="ARBA" id="ARBA00022741"/>
    </source>
</evidence>
<dbReference type="GO" id="GO:0005829">
    <property type="term" value="C:cytosol"/>
    <property type="evidence" value="ECO:0007669"/>
    <property type="project" value="TreeGrafter"/>
</dbReference>
<keyword evidence="3" id="KW-0547">Nucleotide-binding</keyword>
<organism evidence="7">
    <name type="scientific">marine sediment metagenome</name>
    <dbReference type="NCBI Taxonomy" id="412755"/>
    <lineage>
        <taxon>unclassified sequences</taxon>
        <taxon>metagenomes</taxon>
        <taxon>ecological metagenomes</taxon>
    </lineage>
</organism>
<evidence type="ECO:0000256" key="4">
    <source>
        <dbReference type="ARBA" id="ARBA00022777"/>
    </source>
</evidence>
<dbReference type="InterPro" id="IPR018483">
    <property type="entry name" value="Carb_kinase_FGGY_CS"/>
</dbReference>
<dbReference type="PANTHER" id="PTHR10196">
    <property type="entry name" value="SUGAR KINASE"/>
    <property type="match status" value="1"/>
</dbReference>
<dbReference type="GO" id="GO:0004370">
    <property type="term" value="F:glycerol kinase activity"/>
    <property type="evidence" value="ECO:0007669"/>
    <property type="project" value="TreeGrafter"/>
</dbReference>
<comment type="similarity">
    <text evidence="1">Belongs to the FGGY kinase family.</text>
</comment>
<keyword evidence="2" id="KW-0808">Transferase</keyword>
<comment type="caution">
    <text evidence="7">The sequence shown here is derived from an EMBL/GenBank/DDBJ whole genome shotgun (WGS) entry which is preliminary data.</text>
</comment>
<accession>X0UZ46</accession>
<reference evidence="7" key="1">
    <citation type="journal article" date="2014" name="Front. Microbiol.">
        <title>High frequency of phylogenetically diverse reductive dehalogenase-homologous genes in deep subseafloor sedimentary metagenomes.</title>
        <authorList>
            <person name="Kawai M."/>
            <person name="Futagami T."/>
            <person name="Toyoda A."/>
            <person name="Takaki Y."/>
            <person name="Nishi S."/>
            <person name="Hori S."/>
            <person name="Arai W."/>
            <person name="Tsubouchi T."/>
            <person name="Morono Y."/>
            <person name="Uchiyama I."/>
            <person name="Ito T."/>
            <person name="Fujiyama A."/>
            <person name="Inagaki F."/>
            <person name="Takami H."/>
        </authorList>
    </citation>
    <scope>NUCLEOTIDE SEQUENCE</scope>
    <source>
        <strain evidence="7">Expedition CK06-06</strain>
    </source>
</reference>
<evidence type="ECO:0000313" key="7">
    <source>
        <dbReference type="EMBL" id="GAG11095.1"/>
    </source>
</evidence>
<dbReference type="InterPro" id="IPR043129">
    <property type="entry name" value="ATPase_NBD"/>
</dbReference>
<dbReference type="Gene3D" id="3.30.420.40">
    <property type="match status" value="1"/>
</dbReference>
<evidence type="ECO:0000259" key="6">
    <source>
        <dbReference type="Pfam" id="PF02782"/>
    </source>
</evidence>
<dbReference type="AlphaFoldDB" id="X0UZ46"/>
<keyword evidence="4" id="KW-0418">Kinase</keyword>
<proteinExistence type="inferred from homology"/>
<dbReference type="PROSITE" id="PS00445">
    <property type="entry name" value="FGGY_KINASES_2"/>
    <property type="match status" value="1"/>
</dbReference>
<feature type="domain" description="Carbohydrate kinase FGGY C-terminal" evidence="6">
    <location>
        <begin position="3"/>
        <end position="99"/>
    </location>
</feature>
<evidence type="ECO:0000256" key="5">
    <source>
        <dbReference type="ARBA" id="ARBA00022840"/>
    </source>
</evidence>
<protein>
    <recommendedName>
        <fullName evidence="6">Carbohydrate kinase FGGY C-terminal domain-containing protein</fullName>
    </recommendedName>
</protein>
<keyword evidence="5" id="KW-0067">ATP-binding</keyword>
<name>X0UZ46_9ZZZZ</name>